<dbReference type="KEGG" id="bze:COCCADRAFT_23397"/>
<dbReference type="EMBL" id="KI964556">
    <property type="protein sequence ID" value="EUC36967.1"/>
    <property type="molecule type" value="Genomic_DNA"/>
</dbReference>
<dbReference type="Proteomes" id="UP000053841">
    <property type="component" value="Unassembled WGS sequence"/>
</dbReference>
<keyword evidence="2" id="KW-1185">Reference proteome</keyword>
<dbReference type="AlphaFoldDB" id="W6YBT3"/>
<evidence type="ECO:0000313" key="2">
    <source>
        <dbReference type="Proteomes" id="UP000053841"/>
    </source>
</evidence>
<proteinExistence type="predicted"/>
<name>W6YBT3_COCC2</name>
<dbReference type="GeneID" id="19145403"/>
<reference evidence="1 2" key="1">
    <citation type="journal article" date="2013" name="PLoS Genet.">
        <title>Comparative genome structure, secondary metabolite, and effector coding capacity across Cochliobolus pathogens.</title>
        <authorList>
            <person name="Condon B.J."/>
            <person name="Leng Y."/>
            <person name="Wu D."/>
            <person name="Bushley K.E."/>
            <person name="Ohm R.A."/>
            <person name="Otillar R."/>
            <person name="Martin J."/>
            <person name="Schackwitz W."/>
            <person name="Grimwood J."/>
            <person name="MohdZainudin N."/>
            <person name="Xue C."/>
            <person name="Wang R."/>
            <person name="Manning V.A."/>
            <person name="Dhillon B."/>
            <person name="Tu Z.J."/>
            <person name="Steffenson B.J."/>
            <person name="Salamov A."/>
            <person name="Sun H."/>
            <person name="Lowry S."/>
            <person name="LaButti K."/>
            <person name="Han J."/>
            <person name="Copeland A."/>
            <person name="Lindquist E."/>
            <person name="Barry K."/>
            <person name="Schmutz J."/>
            <person name="Baker S.E."/>
            <person name="Ciuffetti L.M."/>
            <person name="Grigoriev I.V."/>
            <person name="Zhong S."/>
            <person name="Turgeon B.G."/>
        </authorList>
    </citation>
    <scope>NUCLEOTIDE SEQUENCE [LARGE SCALE GENOMIC DNA]</scope>
    <source>
        <strain evidence="1 2">26-R-13</strain>
    </source>
</reference>
<dbReference type="HOGENOM" id="CLU_1651852_0_0_1"/>
<protein>
    <submittedName>
        <fullName evidence="1">Uncharacterized protein</fullName>
    </submittedName>
</protein>
<sequence>MPFTPSPRRPDCRAEPCPAAAYTYCLGPYSYIKYTVFHAQQPPVWPIRGYVEVMTSGNVKCLIAPAPAPSSPSLTSPPGTLVPGYYQGPPQNTAFQLQVPVLPSTRRVHEQAAATLPSITLAYTTTVLTPYLVANQHVFTLQVGFACTPMHHQPFPALQH</sequence>
<gene>
    <name evidence="1" type="ORF">COCCADRAFT_23397</name>
</gene>
<organism evidence="1 2">
    <name type="scientific">Cochliobolus carbonum (strain 26-R-13)</name>
    <name type="common">Maize leaf spot fungus</name>
    <name type="synonym">Bipolaris zeicola</name>
    <dbReference type="NCBI Taxonomy" id="930089"/>
    <lineage>
        <taxon>Eukaryota</taxon>
        <taxon>Fungi</taxon>
        <taxon>Dikarya</taxon>
        <taxon>Ascomycota</taxon>
        <taxon>Pezizomycotina</taxon>
        <taxon>Dothideomycetes</taxon>
        <taxon>Pleosporomycetidae</taxon>
        <taxon>Pleosporales</taxon>
        <taxon>Pleosporineae</taxon>
        <taxon>Pleosporaceae</taxon>
        <taxon>Bipolaris</taxon>
    </lineage>
</organism>
<dbReference type="RefSeq" id="XP_007708731.1">
    <property type="nucleotide sequence ID" value="XM_007710541.1"/>
</dbReference>
<evidence type="ECO:0000313" key="1">
    <source>
        <dbReference type="EMBL" id="EUC36967.1"/>
    </source>
</evidence>
<accession>W6YBT3</accession>